<keyword evidence="2" id="KW-1185">Reference proteome</keyword>
<comment type="caution">
    <text evidence="1">The sequence shown here is derived from an EMBL/GenBank/DDBJ whole genome shotgun (WGS) entry which is preliminary data.</text>
</comment>
<reference evidence="1 2" key="1">
    <citation type="journal article" date="2014" name="Genome Biol. Evol.">
        <title>The secreted proteins of Achlya hypogyna and Thraustotheca clavata identify the ancestral oomycete secretome and reveal gene acquisitions by horizontal gene transfer.</title>
        <authorList>
            <person name="Misner I."/>
            <person name="Blouin N."/>
            <person name="Leonard G."/>
            <person name="Richards T.A."/>
            <person name="Lane C.E."/>
        </authorList>
    </citation>
    <scope>NUCLEOTIDE SEQUENCE [LARGE SCALE GENOMIC DNA]</scope>
    <source>
        <strain evidence="1 2">ATCC 34112</strain>
    </source>
</reference>
<evidence type="ECO:0000313" key="2">
    <source>
        <dbReference type="Proteomes" id="UP000243217"/>
    </source>
</evidence>
<proteinExistence type="predicted"/>
<sequence length="72" mass="8185">MENIGMCRDHDILDIETFDSFQGSRSNAIFARSLQTIALKMCQWKNQNSSVWCGWNCSKSCIATGNDYKVDT</sequence>
<dbReference type="EMBL" id="JNBS01001780">
    <property type="protein sequence ID" value="OQR99829.1"/>
    <property type="molecule type" value="Genomic_DNA"/>
</dbReference>
<protein>
    <submittedName>
        <fullName evidence="1">Uncharacterized protein</fullName>
    </submittedName>
</protein>
<dbReference type="AlphaFoldDB" id="A0A1V9ZPC9"/>
<organism evidence="1 2">
    <name type="scientific">Thraustotheca clavata</name>
    <dbReference type="NCBI Taxonomy" id="74557"/>
    <lineage>
        <taxon>Eukaryota</taxon>
        <taxon>Sar</taxon>
        <taxon>Stramenopiles</taxon>
        <taxon>Oomycota</taxon>
        <taxon>Saprolegniomycetes</taxon>
        <taxon>Saprolegniales</taxon>
        <taxon>Achlyaceae</taxon>
        <taxon>Thraustotheca</taxon>
    </lineage>
</organism>
<name>A0A1V9ZPC9_9STRA</name>
<evidence type="ECO:0000313" key="1">
    <source>
        <dbReference type="EMBL" id="OQR99829.1"/>
    </source>
</evidence>
<accession>A0A1V9ZPC9</accession>
<gene>
    <name evidence="1" type="ORF">THRCLA_21787</name>
</gene>
<dbReference type="Proteomes" id="UP000243217">
    <property type="component" value="Unassembled WGS sequence"/>
</dbReference>